<protein>
    <submittedName>
        <fullName evidence="2">Uncharacterized protein</fullName>
    </submittedName>
</protein>
<dbReference type="RefSeq" id="XP_067923779.1">
    <property type="nucleotide sequence ID" value="XM_068064246.1"/>
</dbReference>
<feature type="non-terminal residue" evidence="2">
    <location>
        <position position="1"/>
    </location>
</feature>
<comment type="caution">
    <text evidence="2">The sequence shown here is derived from an EMBL/GenBank/DDBJ whole genome shotgun (WGS) entry which is preliminary data.</text>
</comment>
<gene>
    <name evidence="2" type="ORF">CSUI_004051</name>
</gene>
<dbReference type="EMBL" id="MIGC01001819">
    <property type="protein sequence ID" value="PHJ22102.1"/>
    <property type="molecule type" value="Genomic_DNA"/>
</dbReference>
<feature type="region of interest" description="Disordered" evidence="1">
    <location>
        <begin position="54"/>
        <end position="78"/>
    </location>
</feature>
<organism evidence="2 3">
    <name type="scientific">Cystoisospora suis</name>
    <dbReference type="NCBI Taxonomy" id="483139"/>
    <lineage>
        <taxon>Eukaryota</taxon>
        <taxon>Sar</taxon>
        <taxon>Alveolata</taxon>
        <taxon>Apicomplexa</taxon>
        <taxon>Conoidasida</taxon>
        <taxon>Coccidia</taxon>
        <taxon>Eucoccidiorida</taxon>
        <taxon>Eimeriorina</taxon>
        <taxon>Sarcocystidae</taxon>
        <taxon>Cystoisospora</taxon>
    </lineage>
</organism>
<dbReference type="VEuPathDB" id="ToxoDB:CSUI_004051"/>
<evidence type="ECO:0000256" key="1">
    <source>
        <dbReference type="SAM" id="MobiDB-lite"/>
    </source>
</evidence>
<sequence length="78" mass="8818">GEEEEDESKSGDDNGIADLLKLMTKDMHIDFAKSQLGHLSSVFKELTDHLHKSHELHAEGEGKQHPVLKKVFSKRTHD</sequence>
<accession>A0A2C6L2K3</accession>
<feature type="non-terminal residue" evidence="2">
    <location>
        <position position="78"/>
    </location>
</feature>
<keyword evidence="3" id="KW-1185">Reference proteome</keyword>
<name>A0A2C6L2K3_9APIC</name>
<feature type="compositionally biased region" description="Basic and acidic residues" evidence="1">
    <location>
        <begin position="54"/>
        <end position="64"/>
    </location>
</feature>
<dbReference type="GeneID" id="94427457"/>
<proteinExistence type="predicted"/>
<reference evidence="2 3" key="1">
    <citation type="journal article" date="2017" name="Int. J. Parasitol.">
        <title>The genome of the protozoan parasite Cystoisospora suis and a reverse vaccinology approach to identify vaccine candidates.</title>
        <authorList>
            <person name="Palmieri N."/>
            <person name="Shrestha A."/>
            <person name="Ruttkowski B."/>
            <person name="Beck T."/>
            <person name="Vogl C."/>
            <person name="Tomley F."/>
            <person name="Blake D.P."/>
            <person name="Joachim A."/>
        </authorList>
    </citation>
    <scope>NUCLEOTIDE SEQUENCE [LARGE SCALE GENOMIC DNA]</scope>
    <source>
        <strain evidence="2 3">Wien I</strain>
    </source>
</reference>
<evidence type="ECO:0000313" key="2">
    <source>
        <dbReference type="EMBL" id="PHJ22102.1"/>
    </source>
</evidence>
<evidence type="ECO:0000313" key="3">
    <source>
        <dbReference type="Proteomes" id="UP000221165"/>
    </source>
</evidence>
<dbReference type="AlphaFoldDB" id="A0A2C6L2K3"/>
<feature type="compositionally biased region" description="Basic residues" evidence="1">
    <location>
        <begin position="66"/>
        <end position="78"/>
    </location>
</feature>
<dbReference type="Proteomes" id="UP000221165">
    <property type="component" value="Unassembled WGS sequence"/>
</dbReference>